<feature type="compositionally biased region" description="Basic residues" evidence="1">
    <location>
        <begin position="61"/>
        <end position="76"/>
    </location>
</feature>
<organism evidence="2 3">
    <name type="scientific">Acipenser ruthenus</name>
    <name type="common">Sterlet sturgeon</name>
    <dbReference type="NCBI Taxonomy" id="7906"/>
    <lineage>
        <taxon>Eukaryota</taxon>
        <taxon>Metazoa</taxon>
        <taxon>Chordata</taxon>
        <taxon>Craniata</taxon>
        <taxon>Vertebrata</taxon>
        <taxon>Euteleostomi</taxon>
        <taxon>Actinopterygii</taxon>
        <taxon>Chondrostei</taxon>
        <taxon>Acipenseriformes</taxon>
        <taxon>Acipenseridae</taxon>
        <taxon>Acipenser</taxon>
    </lineage>
</organism>
<dbReference type="Proteomes" id="UP000289886">
    <property type="component" value="Unassembled WGS sequence"/>
</dbReference>
<accession>A0A444V690</accession>
<feature type="compositionally biased region" description="Basic residues" evidence="1">
    <location>
        <begin position="199"/>
        <end position="214"/>
    </location>
</feature>
<feature type="compositionally biased region" description="Basic and acidic residues" evidence="1">
    <location>
        <begin position="96"/>
        <end position="115"/>
    </location>
</feature>
<feature type="region of interest" description="Disordered" evidence="1">
    <location>
        <begin position="1"/>
        <end position="264"/>
    </location>
</feature>
<name>A0A444V690_ACIRT</name>
<evidence type="ECO:0000313" key="3">
    <source>
        <dbReference type="Proteomes" id="UP000289886"/>
    </source>
</evidence>
<feature type="compositionally biased region" description="Polar residues" evidence="1">
    <location>
        <begin position="1"/>
        <end position="12"/>
    </location>
</feature>
<comment type="caution">
    <text evidence="2">The sequence shown here is derived from an EMBL/GenBank/DDBJ whole genome shotgun (WGS) entry which is preliminary data.</text>
</comment>
<feature type="compositionally biased region" description="Basic residues" evidence="1">
    <location>
        <begin position="156"/>
        <end position="167"/>
    </location>
</feature>
<feature type="compositionally biased region" description="Basic and acidic residues" evidence="1">
    <location>
        <begin position="294"/>
        <end position="303"/>
    </location>
</feature>
<keyword evidence="3" id="KW-1185">Reference proteome</keyword>
<evidence type="ECO:0000256" key="1">
    <source>
        <dbReference type="SAM" id="MobiDB-lite"/>
    </source>
</evidence>
<dbReference type="AlphaFoldDB" id="A0A444V690"/>
<feature type="compositionally biased region" description="Basic and acidic residues" evidence="1">
    <location>
        <begin position="174"/>
        <end position="185"/>
    </location>
</feature>
<dbReference type="EMBL" id="SCEB01001989">
    <property type="protein sequence ID" value="RXM95942.1"/>
    <property type="molecule type" value="Genomic_DNA"/>
</dbReference>
<sequence>MMDHSMSSTWKTPQVGRRAKGKPRGKSRKTSSSSSRDPEEAGTQEKRASKRASNHTERPKSSKTVHHHHYHHRRNSVSKQDPSRKGSPQPPVSKMDSCHISEERSHWVDRKEPAQEPKYPVKVPEAVSAPKTVVRFRLPKQGKSKSKACSQEVGRRAKGKPRGKSRKTSSSSSRDPEEAGTQEKRASKRASNHTERPKSSKTVHHHHYHHRRNSVSKQDPSRKGSPQPPVSKMDSCHISEERSHWVDRKEPAQEPKYPVKVPEAVSAPKTVVRFRLPKQGKSKSKACSQDQGDGTEHIEKDSFDNETDGYYSDVEMSDSDTQSSNGRMRLGQLHSGTEDLVRRSVLAS</sequence>
<protein>
    <submittedName>
        <fullName evidence="2">Protein Jade-2</fullName>
    </submittedName>
</protein>
<gene>
    <name evidence="2" type="ORF">EOD39_16286</name>
</gene>
<proteinExistence type="predicted"/>
<feature type="region of interest" description="Disordered" evidence="1">
    <location>
        <begin position="276"/>
        <end position="348"/>
    </location>
</feature>
<feature type="compositionally biased region" description="Basic and acidic residues" evidence="1">
    <location>
        <begin position="234"/>
        <end position="253"/>
    </location>
</feature>
<feature type="compositionally biased region" description="Basic residues" evidence="1">
    <location>
        <begin position="137"/>
        <end position="146"/>
    </location>
</feature>
<reference evidence="2 3" key="1">
    <citation type="submission" date="2019-01" db="EMBL/GenBank/DDBJ databases">
        <title>Draft Genome and Complete Hox-Cluster Characterization of the Sterlet Sturgeon (Acipenser ruthenus).</title>
        <authorList>
            <person name="Wei Q."/>
        </authorList>
    </citation>
    <scope>NUCLEOTIDE SEQUENCE [LARGE SCALE GENOMIC DNA]</scope>
    <source>
        <strain evidence="2">WHYD16114868_AA</strain>
        <tissue evidence="2">Blood</tissue>
    </source>
</reference>
<evidence type="ECO:0000313" key="2">
    <source>
        <dbReference type="EMBL" id="RXM95942.1"/>
    </source>
</evidence>
<feature type="compositionally biased region" description="Basic residues" evidence="1">
    <location>
        <begin position="17"/>
        <end position="29"/>
    </location>
</feature>
<feature type="compositionally biased region" description="Basic and acidic residues" evidence="1">
    <location>
        <begin position="36"/>
        <end position="47"/>
    </location>
</feature>